<dbReference type="RefSeq" id="WP_302718686.1">
    <property type="nucleotide sequence ID" value="NZ_JAULSJ010000080.1"/>
</dbReference>
<accession>A0ABT8U8H7</accession>
<protein>
    <submittedName>
        <fullName evidence="1">Uncharacterized protein</fullName>
    </submittedName>
</protein>
<dbReference type="Proteomes" id="UP001168128">
    <property type="component" value="Unassembled WGS sequence"/>
</dbReference>
<organism evidence="1 2">
    <name type="scientific">Chryseobacterium urinae</name>
    <dbReference type="NCBI Taxonomy" id="3058400"/>
    <lineage>
        <taxon>Bacteria</taxon>
        <taxon>Pseudomonadati</taxon>
        <taxon>Bacteroidota</taxon>
        <taxon>Flavobacteriia</taxon>
        <taxon>Flavobacteriales</taxon>
        <taxon>Weeksellaceae</taxon>
        <taxon>Chryseobacterium group</taxon>
        <taxon>Chryseobacterium</taxon>
    </lineage>
</organism>
<reference evidence="1" key="1">
    <citation type="submission" date="2023-07" db="EMBL/GenBank/DDBJ databases">
        <title>AMR profile of multidrug- resistance Chryseobacterium gambrini related strain.</title>
        <authorList>
            <person name="Kirdat K."/>
            <person name="Bhatt A."/>
            <person name="Kuyare S."/>
            <person name="Yadav A."/>
        </authorList>
    </citation>
    <scope>NUCLEOTIDE SEQUENCE</scope>
    <source>
        <strain evidence="1">APV-1</strain>
    </source>
</reference>
<keyword evidence="2" id="KW-1185">Reference proteome</keyword>
<dbReference type="EMBL" id="JAULSJ010000080">
    <property type="protein sequence ID" value="MDO3427362.1"/>
    <property type="molecule type" value="Genomic_DNA"/>
</dbReference>
<evidence type="ECO:0000313" key="1">
    <source>
        <dbReference type="EMBL" id="MDO3427362.1"/>
    </source>
</evidence>
<sequence>MDTMRKIKIEKDIKVIFIQAKTFSDGILEAFQKLHTLLEFPPHNEENLAFQDLKTGKLPTEWLRKNEQEAIYKNTG</sequence>
<evidence type="ECO:0000313" key="2">
    <source>
        <dbReference type="Proteomes" id="UP001168128"/>
    </source>
</evidence>
<proteinExistence type="predicted"/>
<name>A0ABT8U8H7_9FLAO</name>
<comment type="caution">
    <text evidence="1">The sequence shown here is derived from an EMBL/GenBank/DDBJ whole genome shotgun (WGS) entry which is preliminary data.</text>
</comment>
<gene>
    <name evidence="1" type="ORF">QWT87_21020</name>
</gene>